<dbReference type="Proteomes" id="UP000247702">
    <property type="component" value="Unassembled WGS sequence"/>
</dbReference>
<keyword evidence="4" id="KW-1185">Reference proteome</keyword>
<evidence type="ECO:0000256" key="1">
    <source>
        <dbReference type="SAM" id="MobiDB-lite"/>
    </source>
</evidence>
<dbReference type="EMBL" id="BEXD01001469">
    <property type="protein sequence ID" value="GBB94260.1"/>
    <property type="molecule type" value="Genomic_DNA"/>
</dbReference>
<proteinExistence type="predicted"/>
<evidence type="ECO:0000313" key="4">
    <source>
        <dbReference type="Proteomes" id="UP000247702"/>
    </source>
</evidence>
<dbReference type="AlphaFoldDB" id="A0A2Z6QW98"/>
<dbReference type="EMBL" id="BLAL01000158">
    <property type="protein sequence ID" value="GES85886.1"/>
    <property type="molecule type" value="Genomic_DNA"/>
</dbReference>
<name>A0A2Z6QW98_9GLOM</name>
<feature type="region of interest" description="Disordered" evidence="1">
    <location>
        <begin position="144"/>
        <end position="163"/>
    </location>
</feature>
<evidence type="ECO:0000313" key="2">
    <source>
        <dbReference type="EMBL" id="GBB94260.1"/>
    </source>
</evidence>
<reference evidence="2 4" key="1">
    <citation type="submission" date="2017-11" db="EMBL/GenBank/DDBJ databases">
        <title>The genome of Rhizophagus clarus HR1 reveals common genetic basis of auxotrophy among arbuscular mycorrhizal fungi.</title>
        <authorList>
            <person name="Kobayashi Y."/>
        </authorList>
    </citation>
    <scope>NUCLEOTIDE SEQUENCE [LARGE SCALE GENOMIC DNA]</scope>
    <source>
        <strain evidence="2 4">HR1</strain>
    </source>
</reference>
<organism evidence="2 4">
    <name type="scientific">Rhizophagus clarus</name>
    <dbReference type="NCBI Taxonomy" id="94130"/>
    <lineage>
        <taxon>Eukaryota</taxon>
        <taxon>Fungi</taxon>
        <taxon>Fungi incertae sedis</taxon>
        <taxon>Mucoromycota</taxon>
        <taxon>Glomeromycotina</taxon>
        <taxon>Glomeromycetes</taxon>
        <taxon>Glomerales</taxon>
        <taxon>Glomeraceae</taxon>
        <taxon>Rhizophagus</taxon>
    </lineage>
</organism>
<dbReference type="Proteomes" id="UP000615446">
    <property type="component" value="Unassembled WGS sequence"/>
</dbReference>
<reference evidence="3" key="2">
    <citation type="submission" date="2019-10" db="EMBL/GenBank/DDBJ databases">
        <title>Conservation and host-specific expression of non-tandemly repeated heterogenous ribosome RNA gene in arbuscular mycorrhizal fungi.</title>
        <authorList>
            <person name="Maeda T."/>
            <person name="Kobayashi Y."/>
            <person name="Nakagawa T."/>
            <person name="Ezawa T."/>
            <person name="Yamaguchi K."/>
            <person name="Bino T."/>
            <person name="Nishimoto Y."/>
            <person name="Shigenobu S."/>
            <person name="Kawaguchi M."/>
        </authorList>
    </citation>
    <scope>NUCLEOTIDE SEQUENCE</scope>
    <source>
        <strain evidence="3">HR1</strain>
    </source>
</reference>
<accession>A0A2Z6QW98</accession>
<gene>
    <name evidence="3" type="ORF">RCL2_001298300</name>
    <name evidence="2" type="ORF">RclHR1_02320015</name>
</gene>
<evidence type="ECO:0000313" key="3">
    <source>
        <dbReference type="EMBL" id="GES85886.1"/>
    </source>
</evidence>
<dbReference type="OrthoDB" id="2376957at2759"/>
<comment type="caution">
    <text evidence="2">The sequence shown here is derived from an EMBL/GenBank/DDBJ whole genome shotgun (WGS) entry which is preliminary data.</text>
</comment>
<sequence>MTTDFQEFQEFQNHYVPSHQLTPQQMTTNYPSYAYGSYPASYFPNFFVIPCAALQNNFNNLRMMPTPEPAFPVPNICRCDHQLYQLPPIYQTYSQQSSMSSATFHDTDEPGVLPYQSHQSYHTSAIPQTSIIGKQSTLRNDYPETNHTHQKNRKNKQNQFAPNMKKDPNVYELIFKDTRPIIPRSKKVKNIVQFKDYSPSGIRRSVERVYSQLENKVWGFFKCESLKLVSTNEPQSMSDINRISGFRKRLYVGLK</sequence>
<protein>
    <submittedName>
        <fullName evidence="2">Uncharacterized protein</fullName>
    </submittedName>
</protein>